<evidence type="ECO:0000313" key="3">
    <source>
        <dbReference type="Proteomes" id="UP001307889"/>
    </source>
</evidence>
<organism evidence="2 3">
    <name type="scientific">Nesidiocoris tenuis</name>
    <dbReference type="NCBI Taxonomy" id="355587"/>
    <lineage>
        <taxon>Eukaryota</taxon>
        <taxon>Metazoa</taxon>
        <taxon>Ecdysozoa</taxon>
        <taxon>Arthropoda</taxon>
        <taxon>Hexapoda</taxon>
        <taxon>Insecta</taxon>
        <taxon>Pterygota</taxon>
        <taxon>Neoptera</taxon>
        <taxon>Paraneoptera</taxon>
        <taxon>Hemiptera</taxon>
        <taxon>Heteroptera</taxon>
        <taxon>Panheteroptera</taxon>
        <taxon>Cimicomorpha</taxon>
        <taxon>Miridae</taxon>
        <taxon>Dicyphina</taxon>
        <taxon>Nesidiocoris</taxon>
    </lineage>
</organism>
<evidence type="ECO:0000313" key="2">
    <source>
        <dbReference type="EMBL" id="BES90720.1"/>
    </source>
</evidence>
<proteinExistence type="predicted"/>
<dbReference type="Proteomes" id="UP001307889">
    <property type="component" value="Chromosome 2"/>
</dbReference>
<sequence>MSAQHRPVPALFEQGHSLYRSSRSSRSPSALSALLTPPTNSAAPAAARIPHPPLPWHTGGWFVCARALITPPVRDTRVLLMKLLATEGRIDGDATQLALHPIHCQARAKRISSPDNTTRSSDQKSSNLALTLD</sequence>
<feature type="region of interest" description="Disordered" evidence="1">
    <location>
        <begin position="108"/>
        <end position="133"/>
    </location>
</feature>
<accession>A0ABN7AIM3</accession>
<gene>
    <name evidence="2" type="ORF">NTJ_03528</name>
</gene>
<protein>
    <submittedName>
        <fullName evidence="2">Uncharacterized protein</fullName>
    </submittedName>
</protein>
<reference evidence="2 3" key="1">
    <citation type="submission" date="2023-09" db="EMBL/GenBank/DDBJ databases">
        <title>Nesidiocoris tenuis whole genome shotgun sequence.</title>
        <authorList>
            <person name="Shibata T."/>
            <person name="Shimoda M."/>
            <person name="Kobayashi T."/>
            <person name="Uehara T."/>
        </authorList>
    </citation>
    <scope>NUCLEOTIDE SEQUENCE [LARGE SCALE GENOMIC DNA]</scope>
    <source>
        <strain evidence="2 3">Japan</strain>
    </source>
</reference>
<feature type="region of interest" description="Disordered" evidence="1">
    <location>
        <begin position="29"/>
        <end position="50"/>
    </location>
</feature>
<dbReference type="EMBL" id="AP028910">
    <property type="protein sequence ID" value="BES90720.1"/>
    <property type="molecule type" value="Genomic_DNA"/>
</dbReference>
<evidence type="ECO:0000256" key="1">
    <source>
        <dbReference type="SAM" id="MobiDB-lite"/>
    </source>
</evidence>
<feature type="compositionally biased region" description="Low complexity" evidence="1">
    <location>
        <begin position="29"/>
        <end position="49"/>
    </location>
</feature>
<keyword evidence="3" id="KW-1185">Reference proteome</keyword>
<name>A0ABN7AIM3_9HEMI</name>
<feature type="compositionally biased region" description="Polar residues" evidence="1">
    <location>
        <begin position="113"/>
        <end position="133"/>
    </location>
</feature>